<dbReference type="STRING" id="2903.R1FVK7"/>
<dbReference type="SUPFAM" id="SSF53300">
    <property type="entry name" value="vWA-like"/>
    <property type="match status" value="1"/>
</dbReference>
<dbReference type="GO" id="GO:0005737">
    <property type="term" value="C:cytoplasm"/>
    <property type="evidence" value="ECO:0007669"/>
    <property type="project" value="TreeGrafter"/>
</dbReference>
<feature type="domain" description="VWFA" evidence="1">
    <location>
        <begin position="1611"/>
        <end position="1792"/>
    </location>
</feature>
<keyword evidence="3" id="KW-1185">Reference proteome</keyword>
<reference evidence="3" key="1">
    <citation type="journal article" date="2013" name="Nature">
        <title>Pan genome of the phytoplankton Emiliania underpins its global distribution.</title>
        <authorList>
            <person name="Read B.A."/>
            <person name="Kegel J."/>
            <person name="Klute M.J."/>
            <person name="Kuo A."/>
            <person name="Lefebvre S.C."/>
            <person name="Maumus F."/>
            <person name="Mayer C."/>
            <person name="Miller J."/>
            <person name="Monier A."/>
            <person name="Salamov A."/>
            <person name="Young J."/>
            <person name="Aguilar M."/>
            <person name="Claverie J.M."/>
            <person name="Frickenhaus S."/>
            <person name="Gonzalez K."/>
            <person name="Herman E.K."/>
            <person name="Lin Y.C."/>
            <person name="Napier J."/>
            <person name="Ogata H."/>
            <person name="Sarno A.F."/>
            <person name="Shmutz J."/>
            <person name="Schroeder D."/>
            <person name="de Vargas C."/>
            <person name="Verret F."/>
            <person name="von Dassow P."/>
            <person name="Valentin K."/>
            <person name="Van de Peer Y."/>
            <person name="Wheeler G."/>
            <person name="Dacks J.B."/>
            <person name="Delwiche C.F."/>
            <person name="Dyhrman S.T."/>
            <person name="Glockner G."/>
            <person name="John U."/>
            <person name="Richards T."/>
            <person name="Worden A.Z."/>
            <person name="Zhang X."/>
            <person name="Grigoriev I.V."/>
            <person name="Allen A.E."/>
            <person name="Bidle K."/>
            <person name="Borodovsky M."/>
            <person name="Bowler C."/>
            <person name="Brownlee C."/>
            <person name="Cock J.M."/>
            <person name="Elias M."/>
            <person name="Gladyshev V.N."/>
            <person name="Groth M."/>
            <person name="Guda C."/>
            <person name="Hadaegh A."/>
            <person name="Iglesias-Rodriguez M.D."/>
            <person name="Jenkins J."/>
            <person name="Jones B.M."/>
            <person name="Lawson T."/>
            <person name="Leese F."/>
            <person name="Lindquist E."/>
            <person name="Lobanov A."/>
            <person name="Lomsadze A."/>
            <person name="Malik S.B."/>
            <person name="Marsh M.E."/>
            <person name="Mackinder L."/>
            <person name="Mock T."/>
            <person name="Mueller-Roeber B."/>
            <person name="Pagarete A."/>
            <person name="Parker M."/>
            <person name="Probert I."/>
            <person name="Quesneville H."/>
            <person name="Raines C."/>
            <person name="Rensing S.A."/>
            <person name="Riano-Pachon D.M."/>
            <person name="Richier S."/>
            <person name="Rokitta S."/>
            <person name="Shiraiwa Y."/>
            <person name="Soanes D.M."/>
            <person name="van der Giezen M."/>
            <person name="Wahlund T.M."/>
            <person name="Williams B."/>
            <person name="Wilson W."/>
            <person name="Wolfe G."/>
            <person name="Wurch L.L."/>
        </authorList>
    </citation>
    <scope>NUCLEOTIDE SEQUENCE</scope>
</reference>
<dbReference type="FunFam" id="3.40.50.300:FF:000587">
    <property type="entry name" value="von Willebrand factor A domain containing 8"/>
    <property type="match status" value="1"/>
</dbReference>
<dbReference type="PROSITE" id="PS50234">
    <property type="entry name" value="VWFA"/>
    <property type="match status" value="1"/>
</dbReference>
<reference evidence="2" key="2">
    <citation type="submission" date="2024-10" db="UniProtKB">
        <authorList>
            <consortium name="EnsemblProtists"/>
        </authorList>
    </citation>
    <scope>IDENTIFICATION</scope>
</reference>
<dbReference type="Proteomes" id="UP000013827">
    <property type="component" value="Unassembled WGS sequence"/>
</dbReference>
<proteinExistence type="predicted"/>
<dbReference type="Gene3D" id="3.40.50.410">
    <property type="entry name" value="von Willebrand factor, type A domain"/>
    <property type="match status" value="1"/>
</dbReference>
<dbReference type="EnsemblProtists" id="EOD39731">
    <property type="protein sequence ID" value="EOD39731"/>
    <property type="gene ID" value="EMIHUDRAFT_251422"/>
</dbReference>
<dbReference type="InterPro" id="IPR011704">
    <property type="entry name" value="ATPase_dyneun-rel_AAA"/>
</dbReference>
<evidence type="ECO:0000259" key="1">
    <source>
        <dbReference type="PROSITE" id="PS50234"/>
    </source>
</evidence>
<accession>A0A0D3KVE6</accession>
<evidence type="ECO:0000313" key="2">
    <source>
        <dbReference type="EnsemblProtists" id="EOD39731"/>
    </source>
</evidence>
<organism evidence="2 3">
    <name type="scientific">Emiliania huxleyi (strain CCMP1516)</name>
    <dbReference type="NCBI Taxonomy" id="280463"/>
    <lineage>
        <taxon>Eukaryota</taxon>
        <taxon>Haptista</taxon>
        <taxon>Haptophyta</taxon>
        <taxon>Prymnesiophyceae</taxon>
        <taxon>Isochrysidales</taxon>
        <taxon>Noelaerhabdaceae</taxon>
        <taxon>Emiliania</taxon>
    </lineage>
</organism>
<dbReference type="HOGENOM" id="CLU_249718_0_0_1"/>
<dbReference type="GO" id="GO:0005524">
    <property type="term" value="F:ATP binding"/>
    <property type="evidence" value="ECO:0007669"/>
    <property type="project" value="InterPro"/>
</dbReference>
<dbReference type="GeneID" id="17285003"/>
<name>A0A0D3KVE6_EMIH1</name>
<dbReference type="RefSeq" id="XP_005792160.1">
    <property type="nucleotide sequence ID" value="XM_005792103.1"/>
</dbReference>
<dbReference type="PANTHER" id="PTHR21610:SF9">
    <property type="entry name" value="VON WILLEBRAND FACTOR A DOMAIN-CONTAINING PROTEIN 8"/>
    <property type="match status" value="1"/>
</dbReference>
<dbReference type="InterPro" id="IPR027417">
    <property type="entry name" value="P-loop_NTPase"/>
</dbReference>
<dbReference type="eggNOG" id="KOG1808">
    <property type="taxonomic scope" value="Eukaryota"/>
</dbReference>
<dbReference type="SUPFAM" id="SSF52540">
    <property type="entry name" value="P-loop containing nucleoside triphosphate hydrolases"/>
    <property type="match status" value="3"/>
</dbReference>
<dbReference type="Gene3D" id="3.40.50.300">
    <property type="entry name" value="P-loop containing nucleotide triphosphate hydrolases"/>
    <property type="match status" value="3"/>
</dbReference>
<dbReference type="PaxDb" id="2903-EOD39731"/>
<dbReference type="InterPro" id="IPR036465">
    <property type="entry name" value="vWFA_dom_sf"/>
</dbReference>
<evidence type="ECO:0000313" key="3">
    <source>
        <dbReference type="Proteomes" id="UP000013827"/>
    </source>
</evidence>
<dbReference type="InterPro" id="IPR039891">
    <property type="entry name" value="VWA8"/>
</dbReference>
<dbReference type="KEGG" id="ehx:EMIHUDRAFT_251422"/>
<dbReference type="GO" id="GO:0016887">
    <property type="term" value="F:ATP hydrolysis activity"/>
    <property type="evidence" value="ECO:0007669"/>
    <property type="project" value="InterPro"/>
</dbReference>
<protein>
    <recommendedName>
        <fullName evidence="1">VWFA domain-containing protein</fullName>
    </recommendedName>
</protein>
<sequence>MRLLPTRRLCTASVRVADVTVKVSAAKTPHLVPHAFAAAGSPAPPQHLRWMAQKEALGQDVLLIGPPGGQKRQLALRWAEVAGREVESLALSSDTTEADLKQRRQVLDGNVYYVDAAPVRAAIAGRLLLLDGVEKAERNVLPTLNNLLENREMGLPDGRFLMSPARFDALLASGDHTHASLAARGYVRVHHDFRVIATGLPVPAFAGFPLDPPLRSRFQGLFCGVPPPALQLASVRALLSSSREAAPRGAAQSLVSWAEAVRAAARGSGGGQAEGRLLHLSDCSLRRAARVLASFPAHYDCGGGDALPPLLHRSFPHRLMGLEAPEAAGVAAAFEAAGMPPPSQLQGQRRPASVVEPDGAVVEGVIAGQGVTARVRLGCTRGVEVPVGALHGTASGGAVGGGEAWVETPALRACLLAMAEDHASGAHLCLVGAAGGGKSALAHRFGAAFGYRVRTVPLYRDLTSHDLLQRRTLDTAGNTGWRDSPLVEAALAGDLCVLDGIHRLRPDGLASLHQLLLDGEATLHDGTRLLRAGHFDALRERLGLTAQQLADSCSVRRVHPSFRVVALAQPPSPTDRWLSSDLLPLFAWHELPPIGEGEMADWLAALCPALQPAAREALLCIADALDTSVPGGDALDSYSGAPPVQHGVRRSLCAGLMSPALIADFEARVARALQPVVAALGIEEQCAAVAALDAAREVRVCELSGDGGKRSIAIGRARLPLPDSVSQPELVPDPAFHDNPTHLRLLEDLAADLVAGERAVLLIGNQGTGKNKLADRLLQLLRLERQYMQLHRDSTVQSLTVEAELVGGAVEWRDSPLVLALRHGHVLMLDEADKAPLEVVAVLKSLLADGQMLLSDGRRVLSPEAAAAEGSLLREEDVIIHDRFRVLTLANRPGFPFLGNDFFRECGTVFAAHVVDNPDAASQLELMAPFGTSVPPHVHRRIVGAFDELRCLVRDGLLAYPFSVREQVSVIKHLQAFPQDSVGQALGNVASFDAMDPPVDGRRDSAAPLACEVTSHELKARNVSYQFAPSDQRVRPLGSAVEAVEGRAGAAFSEEVRELQLLGGEEEGAPHCVACLARGGAIHVLASGPAALHSLPASVARERRAADGGESVSTLELASKTGSLDVMLAEGVEADEALLHPAGSGAIYRLRPPNRADDTHGAAIGAASFVELPESFHGGAVHPVPWTGALLRRQRGRRPHALLAAGADTAAGCLLAMRRGEASVLAVRLARWGEQGGAAAGTAYSIALPAELAQRGAVVAGGRVLGPCGEVGGPAGLLLQLRLMGSAEEGAASGAHSTAHLCALQLAGCIDATPRAWLFELDPASPLASDAEADCHIAAAVPLPGGEESAAIVCPRPGKDALLSVQQLPRVTFSSSGAPPTLALRGGWRWEDADARAAQQQVLYEKAIDRSAPSLRQAAGEATATAWLRHSQTSACAMRDAAGGVWVELCDLLSGRARRVELRPRSGDSDPARAARVVSMTELEDGELLVLQASGAMRVLQVRAESVDESLAAWVETHGSVEEVGGEGGDWREAALYERLREANAPLVQQLRVILQSAEARETERAWLKLKANGELDETRLVDAAVGERQVFKKRGAPPQRHGTHQAKPKHLTFLLDASASMARGDALDGRLHRMASTAALLIEALHGFEHKFVYNMSMHSGGTADAPLLEAGRPPAEEGERARVVGALFAHAWSAPSGDNSLQAVRRAVEAAGRADADERIVVLLSDANLGRYDVSPEEIGEALRSNPHVRAYCVFVAEPAAAEWLAEQLPLGQGFAVQDVAKLPRVMKEVFAHAATAGP</sequence>
<dbReference type="Pfam" id="PF07728">
    <property type="entry name" value="AAA_5"/>
    <property type="match status" value="3"/>
</dbReference>
<dbReference type="InterPro" id="IPR002035">
    <property type="entry name" value="VWF_A"/>
</dbReference>
<dbReference type="PANTHER" id="PTHR21610">
    <property type="entry name" value="VON WILLEBRAND FACTOR A DOMAIN-CONTAINING PROTEIN 8"/>
    <property type="match status" value="1"/>
</dbReference>